<protein>
    <submittedName>
        <fullName evidence="1">Uncharacterized protein</fullName>
    </submittedName>
</protein>
<dbReference type="EMBL" id="AQHF01000020">
    <property type="protein sequence ID" value="MBE0345723.1"/>
    <property type="molecule type" value="Genomic_DNA"/>
</dbReference>
<comment type="caution">
    <text evidence="1">The sequence shown here is derived from an EMBL/GenBank/DDBJ whole genome shotgun (WGS) entry which is preliminary data.</text>
</comment>
<sequence length="50" mass="5830">MQSYGFSFFVQLGILRVYLPVLDKKHYLTMPFACRLRIENSPSQVLGVEH</sequence>
<evidence type="ECO:0000313" key="2">
    <source>
        <dbReference type="Proteomes" id="UP000660708"/>
    </source>
</evidence>
<organism evidence="1 2">
    <name type="scientific">Pseudoalteromonas peptidolytica F12-50-A1</name>
    <dbReference type="NCBI Taxonomy" id="1315280"/>
    <lineage>
        <taxon>Bacteria</taxon>
        <taxon>Pseudomonadati</taxon>
        <taxon>Pseudomonadota</taxon>
        <taxon>Gammaproteobacteria</taxon>
        <taxon>Alteromonadales</taxon>
        <taxon>Pseudoalteromonadaceae</taxon>
        <taxon>Pseudoalteromonas</taxon>
    </lineage>
</organism>
<accession>A0A8I0T426</accession>
<proteinExistence type="predicted"/>
<evidence type="ECO:0000313" key="1">
    <source>
        <dbReference type="EMBL" id="MBE0345723.1"/>
    </source>
</evidence>
<keyword evidence="2" id="KW-1185">Reference proteome</keyword>
<reference evidence="1 2" key="1">
    <citation type="submission" date="2015-06" db="EMBL/GenBank/DDBJ databases">
        <title>Genome sequence of Pseudoalteromonas peptidolytica.</title>
        <authorList>
            <person name="Xie B.-B."/>
            <person name="Rong J.-C."/>
            <person name="Qin Q.-L."/>
            <person name="Zhang Y.-Z."/>
        </authorList>
    </citation>
    <scope>NUCLEOTIDE SEQUENCE [LARGE SCALE GENOMIC DNA]</scope>
    <source>
        <strain evidence="1 2">F12-50-A1</strain>
    </source>
</reference>
<dbReference type="Proteomes" id="UP000660708">
    <property type="component" value="Unassembled WGS sequence"/>
</dbReference>
<name>A0A8I0T426_9GAMM</name>
<gene>
    <name evidence="1" type="ORF">PPEP_a0665</name>
</gene>
<dbReference type="AlphaFoldDB" id="A0A8I0T426"/>